<feature type="non-terminal residue" evidence="2">
    <location>
        <position position="159"/>
    </location>
</feature>
<gene>
    <name evidence="2" type="ORF">S12H4_19769</name>
</gene>
<comment type="caution">
    <text evidence="2">The sequence shown here is derived from an EMBL/GenBank/DDBJ whole genome shotgun (WGS) entry which is preliminary data.</text>
</comment>
<proteinExistence type="predicted"/>
<dbReference type="EMBL" id="BARW01009936">
    <property type="protein sequence ID" value="GAI85871.1"/>
    <property type="molecule type" value="Genomic_DNA"/>
</dbReference>
<organism evidence="2">
    <name type="scientific">marine sediment metagenome</name>
    <dbReference type="NCBI Taxonomy" id="412755"/>
    <lineage>
        <taxon>unclassified sequences</taxon>
        <taxon>metagenomes</taxon>
        <taxon>ecological metagenomes</taxon>
    </lineage>
</organism>
<name>X1T389_9ZZZZ</name>
<evidence type="ECO:0008006" key="3">
    <source>
        <dbReference type="Google" id="ProtNLM"/>
    </source>
</evidence>
<accession>X1T389</accession>
<protein>
    <recommendedName>
        <fullName evidence="3">Recombinase zinc beta ribbon domain-containing protein</fullName>
    </recommendedName>
</protein>
<evidence type="ECO:0000256" key="1">
    <source>
        <dbReference type="SAM" id="Coils"/>
    </source>
</evidence>
<feature type="coiled-coil region" evidence="1">
    <location>
        <begin position="74"/>
        <end position="129"/>
    </location>
</feature>
<reference evidence="2" key="1">
    <citation type="journal article" date="2014" name="Front. Microbiol.">
        <title>High frequency of phylogenetically diverse reductive dehalogenase-homologous genes in deep subseafloor sedimentary metagenomes.</title>
        <authorList>
            <person name="Kawai M."/>
            <person name="Futagami T."/>
            <person name="Toyoda A."/>
            <person name="Takaki Y."/>
            <person name="Nishi S."/>
            <person name="Hori S."/>
            <person name="Arai W."/>
            <person name="Tsubouchi T."/>
            <person name="Morono Y."/>
            <person name="Uchiyama I."/>
            <person name="Ito T."/>
            <person name="Fujiyama A."/>
            <person name="Inagaki F."/>
            <person name="Takami H."/>
        </authorList>
    </citation>
    <scope>NUCLEOTIDE SEQUENCE</scope>
    <source>
        <strain evidence="2">Expedition CK06-06</strain>
    </source>
</reference>
<evidence type="ECO:0000313" key="2">
    <source>
        <dbReference type="EMBL" id="GAI85871.1"/>
    </source>
</evidence>
<dbReference type="AlphaFoldDB" id="X1T389"/>
<sequence length="159" mass="18712">MVVRRDGDQKRIYYHCSRHYRSWDKDACTYRRFLPGSWDEVVWDFVFALLSDNSWIEEQLTVEQNKSTATTKLLDKEQRKIAQIQAKIAKIQEGFEVGIYNMDEAKKRISSYHSAITKAEREIERLRQLSGTGLNTFDIDTLRQELKALAERNLDDATF</sequence>
<keyword evidence="1" id="KW-0175">Coiled coil</keyword>